<comment type="caution">
    <text evidence="4">The sequence shown here is derived from an EMBL/GenBank/DDBJ whole genome shotgun (WGS) entry which is preliminary data.</text>
</comment>
<dbReference type="OrthoDB" id="8457065at2"/>
<dbReference type="EMBL" id="VEWK01000004">
    <property type="protein sequence ID" value="TNV12993.1"/>
    <property type="molecule type" value="Genomic_DNA"/>
</dbReference>
<organism evidence="4 5">
    <name type="scientific">Brucella pecoris</name>
    <dbReference type="NCBI Taxonomy" id="867683"/>
    <lineage>
        <taxon>Bacteria</taxon>
        <taxon>Pseudomonadati</taxon>
        <taxon>Pseudomonadota</taxon>
        <taxon>Alphaproteobacteria</taxon>
        <taxon>Hyphomicrobiales</taxon>
        <taxon>Brucellaceae</taxon>
        <taxon>Brucella/Ochrobactrum group</taxon>
        <taxon>Brucella</taxon>
    </lineage>
</organism>
<dbReference type="EMBL" id="JACIEX010000004">
    <property type="protein sequence ID" value="MBB4093628.1"/>
    <property type="molecule type" value="Genomic_DNA"/>
</dbReference>
<dbReference type="PROSITE" id="PS51781">
    <property type="entry name" value="SH3B"/>
    <property type="match status" value="1"/>
</dbReference>
<feature type="signal peptide" evidence="1">
    <location>
        <begin position="1"/>
        <end position="31"/>
    </location>
</feature>
<dbReference type="AlphaFoldDB" id="A0A5C5CNT8"/>
<keyword evidence="1" id="KW-0732">Signal</keyword>
<reference evidence="4" key="2">
    <citation type="submission" date="2019-06" db="EMBL/GenBank/DDBJ databases">
        <authorList>
            <person name="Hu M."/>
        </authorList>
    </citation>
    <scope>NUCLEOTIDE SEQUENCE</scope>
    <source>
        <strain evidence="4">08RB2639</strain>
    </source>
</reference>
<dbReference type="Pfam" id="PF08239">
    <property type="entry name" value="SH3_3"/>
    <property type="match status" value="1"/>
</dbReference>
<proteinExistence type="predicted"/>
<evidence type="ECO:0000313" key="4">
    <source>
        <dbReference type="EMBL" id="TNV12993.1"/>
    </source>
</evidence>
<sequence length="244" mass="25356">MSLFKRVLTGNHILGAAVIAAALFTPAIASAATAYVSASVNVRSGPGSNYGRLAALPAGATVNAGSCRNGWCQIYNGNRVGFVSARYVRFGAYSGPAYAAPSSTTVIVNNDGYDDGWGSGFGLGLGLGWATGGYWGPGWGGGWGPGWRGGPNYVNGCIGRNCQSNRGGWNPRWGHGPQWNGRGNWGGRGWPNGQIRHNWGPGPVMRPTGFGGFNRPTFANRGFGGGFGGGGFHFGNMRPMHAGR</sequence>
<dbReference type="Gene3D" id="2.30.30.40">
    <property type="entry name" value="SH3 Domains"/>
    <property type="match status" value="1"/>
</dbReference>
<evidence type="ECO:0000259" key="2">
    <source>
        <dbReference type="PROSITE" id="PS51781"/>
    </source>
</evidence>
<evidence type="ECO:0000256" key="1">
    <source>
        <dbReference type="SAM" id="SignalP"/>
    </source>
</evidence>
<accession>A0A5C5CNT8</accession>
<reference evidence="4 5" key="1">
    <citation type="journal article" date="2011" name="Int. J. Syst. Evol. Microbiol.">
        <title>Ochrobactrum pecoris sp. nov., isolated from farm animals.</title>
        <authorList>
            <person name="Kampfer P."/>
            <person name="Huber B."/>
            <person name="Busse H.J."/>
            <person name="Scholz H.C."/>
            <person name="Tomaso H."/>
            <person name="Hotzel H."/>
            <person name="Melzer F."/>
        </authorList>
    </citation>
    <scope>NUCLEOTIDE SEQUENCE [LARGE SCALE GENOMIC DNA]</scope>
    <source>
        <strain evidence="4 5">08RB2639</strain>
    </source>
</reference>
<feature type="domain" description="SH3b" evidence="2">
    <location>
        <begin position="31"/>
        <end position="92"/>
    </location>
</feature>
<dbReference type="Proteomes" id="UP000553980">
    <property type="component" value="Unassembled WGS sequence"/>
</dbReference>
<dbReference type="RefSeq" id="WP_140020683.1">
    <property type="nucleotide sequence ID" value="NZ_JACIEX010000004.1"/>
</dbReference>
<keyword evidence="6" id="KW-1185">Reference proteome</keyword>
<dbReference type="InterPro" id="IPR003646">
    <property type="entry name" value="SH3-like_bac-type"/>
</dbReference>
<evidence type="ECO:0000313" key="6">
    <source>
        <dbReference type="Proteomes" id="UP000553980"/>
    </source>
</evidence>
<evidence type="ECO:0000313" key="3">
    <source>
        <dbReference type="EMBL" id="MBB4093628.1"/>
    </source>
</evidence>
<evidence type="ECO:0000313" key="5">
    <source>
        <dbReference type="Proteomes" id="UP000313390"/>
    </source>
</evidence>
<feature type="chain" id="PRO_5044619131" evidence="1">
    <location>
        <begin position="32"/>
        <end position="244"/>
    </location>
</feature>
<reference evidence="3 6" key="3">
    <citation type="submission" date="2020-08" db="EMBL/GenBank/DDBJ databases">
        <title>Genomic Encyclopedia of Type Strains, Phase IV (KMG-IV): sequencing the most valuable type-strain genomes for metagenomic binning, comparative biology and taxonomic classification.</title>
        <authorList>
            <person name="Goeker M."/>
        </authorList>
    </citation>
    <scope>NUCLEOTIDE SEQUENCE [LARGE SCALE GENOMIC DNA]</scope>
    <source>
        <strain evidence="3 6">DSM 23868</strain>
    </source>
</reference>
<dbReference type="SMART" id="SM00287">
    <property type="entry name" value="SH3b"/>
    <property type="match status" value="1"/>
</dbReference>
<protein>
    <submittedName>
        <fullName evidence="4">SH3 domain-containing protein</fullName>
    </submittedName>
    <submittedName>
        <fullName evidence="3">SH3-like domain-containing protein</fullName>
    </submittedName>
</protein>
<gene>
    <name evidence="4" type="ORF">FIB18_10695</name>
    <name evidence="3" type="ORF">GGQ79_002140</name>
</gene>
<dbReference type="Proteomes" id="UP000313390">
    <property type="component" value="Unassembled WGS sequence"/>
</dbReference>
<name>A0A5C5CNT8_9HYPH</name>